<organism evidence="3 4">
    <name type="scientific">Prorocentrum cordatum</name>
    <dbReference type="NCBI Taxonomy" id="2364126"/>
    <lineage>
        <taxon>Eukaryota</taxon>
        <taxon>Sar</taxon>
        <taxon>Alveolata</taxon>
        <taxon>Dinophyceae</taxon>
        <taxon>Prorocentrales</taxon>
        <taxon>Prorocentraceae</taxon>
        <taxon>Prorocentrum</taxon>
    </lineage>
</organism>
<feature type="compositionally biased region" description="Basic and acidic residues" evidence="1">
    <location>
        <begin position="257"/>
        <end position="266"/>
    </location>
</feature>
<feature type="transmembrane region" description="Helical" evidence="2">
    <location>
        <begin position="842"/>
        <end position="863"/>
    </location>
</feature>
<accession>A0ABN9XXB2</accession>
<evidence type="ECO:0000313" key="3">
    <source>
        <dbReference type="EMBL" id="CAK0904778.1"/>
    </source>
</evidence>
<feature type="region of interest" description="Disordered" evidence="1">
    <location>
        <begin position="248"/>
        <end position="295"/>
    </location>
</feature>
<keyword evidence="4" id="KW-1185">Reference proteome</keyword>
<feature type="transmembrane region" description="Helical" evidence="2">
    <location>
        <begin position="788"/>
        <end position="811"/>
    </location>
</feature>
<protein>
    <submittedName>
        <fullName evidence="3">Uncharacterized protein</fullName>
    </submittedName>
</protein>
<feature type="compositionally biased region" description="Low complexity" evidence="1">
    <location>
        <begin position="267"/>
        <end position="287"/>
    </location>
</feature>
<feature type="region of interest" description="Disordered" evidence="1">
    <location>
        <begin position="82"/>
        <end position="105"/>
    </location>
</feature>
<dbReference type="Proteomes" id="UP001189429">
    <property type="component" value="Unassembled WGS sequence"/>
</dbReference>
<feature type="transmembrane region" description="Helical" evidence="2">
    <location>
        <begin position="738"/>
        <end position="760"/>
    </location>
</feature>
<feature type="transmembrane region" description="Helical" evidence="2">
    <location>
        <begin position="875"/>
        <end position="898"/>
    </location>
</feature>
<comment type="caution">
    <text evidence="3">The sequence shown here is derived from an EMBL/GenBank/DDBJ whole genome shotgun (WGS) entry which is preliminary data.</text>
</comment>
<feature type="transmembrane region" description="Helical" evidence="2">
    <location>
        <begin position="918"/>
        <end position="942"/>
    </location>
</feature>
<evidence type="ECO:0000256" key="2">
    <source>
        <dbReference type="SAM" id="Phobius"/>
    </source>
</evidence>
<dbReference type="EMBL" id="CAUYUJ010021459">
    <property type="protein sequence ID" value="CAK0904778.1"/>
    <property type="molecule type" value="Genomic_DNA"/>
</dbReference>
<gene>
    <name evidence="3" type="ORF">PCOR1329_LOCUS80704</name>
</gene>
<sequence>MASWPGPLARHWRRCECDNDCKMAGGVPRAKGAVRQDWTCKSCVSKRGRAVVNWGTALKCQGCRLSKATCFGANVPLPAAAKSKSKSGAAPGGGSGKAPPWAGPPLSVQLAQAQRELADLKKQLRASGPASAGGPLGGAQAMEVDVGEGAGAGDAAVLAEIHMYESGLHAIKDQTADWATAPREELRARLENKARLFARKPLHARTHAIANNAKQCAKRLEKAEGSKRKAQEALRRAVEEVERAEKVHADLASTAGEVRDGAERDGQSQPAPEAAAPGSGSGSAVVPRWQPEEESVEQLQQRLRKHGLELEAGDFSLTRTLLILSTWFGAMAKGSIFMASVTAGGSLAPCVEGSCERAEAVVLVVQEHHAREHDMLAALQQAMLDHGCAGLWTPAVQGPRSEEGTSGRVAVLAHSHIIVTSPPFLERLLGGGRHVSGAVHLAQVARRRGAGSPCSGCTVPNLQMLSVQPAWNASDVDPASEIHVTFQDFVEKVPHRGARIRVFPTALRSLCERPDTQFLYYPTDTGPGDATAAVDPSADTLGVPGSFVCQEYEIGDEVNVQVNGETLQIRPEHPLMRNTQYTVEIPPWTIRGSVVGAHADAMWLGWPSDDSAGDKEYTFTTGAPTGSSAARALVTVGCGAEAECDVRRVQLDREVDGVLASVPCFLAWYRCQADRSSPRLCASPPGDGCDSGAPSWKEASVNSEVAASGSQLLGRARQAAHGEPVRAKLLREPLSCPWWVWLHACLCLCSAACAVFRAAAWACDAYRESREFDPYVCQTTRWLPYRCALAALLAPLLAGVAGVAVAVPAFWGMVGPLREIPMNPHLDSYVIAKHLNEQVEHAYAATVSCSAGVVAAMAFGVIARFKGMLSDRGQFLALISVILACSAACGGASGWLAAAGVDELRDEQTGFEVTILSIVLSVVASVLLTVIVVPSLAVLAFLQADGIGDVLKYYFRFAYMQLFHWRDAGKPVGSWSRWVLHVREEERSRRGASGQAAE</sequence>
<keyword evidence="2" id="KW-0812">Transmembrane</keyword>
<evidence type="ECO:0000313" key="4">
    <source>
        <dbReference type="Proteomes" id="UP001189429"/>
    </source>
</evidence>
<keyword evidence="2" id="KW-1133">Transmembrane helix</keyword>
<evidence type="ECO:0000256" key="1">
    <source>
        <dbReference type="SAM" id="MobiDB-lite"/>
    </source>
</evidence>
<reference evidence="3" key="1">
    <citation type="submission" date="2023-10" db="EMBL/GenBank/DDBJ databases">
        <authorList>
            <person name="Chen Y."/>
            <person name="Shah S."/>
            <person name="Dougan E. K."/>
            <person name="Thang M."/>
            <person name="Chan C."/>
        </authorList>
    </citation>
    <scope>NUCLEOTIDE SEQUENCE [LARGE SCALE GENOMIC DNA]</scope>
</reference>
<name>A0ABN9XXB2_9DINO</name>
<keyword evidence="2" id="KW-0472">Membrane</keyword>
<proteinExistence type="predicted"/>